<evidence type="ECO:0000313" key="8">
    <source>
        <dbReference type="Proteomes" id="UP000235916"/>
    </source>
</evidence>
<keyword evidence="2 5" id="KW-0812">Transmembrane</keyword>
<evidence type="ECO:0000256" key="2">
    <source>
        <dbReference type="ARBA" id="ARBA00022692"/>
    </source>
</evidence>
<keyword evidence="3 5" id="KW-1133">Transmembrane helix</keyword>
<sequence>MTVIQQLRNWARRLKRDGLSLWFAGRHPGTPWHAKALAALIVAYALSPIDLIPDFIPVLGYLDELLLLPILIHLGLRLLPPEVLADCRRLAEDWLRQEKRKPVSWLGAALVLLVWLAATMAVWLALRR</sequence>
<dbReference type="AlphaFoldDB" id="A0A2N8L1P8"/>
<protein>
    <recommendedName>
        <fullName evidence="6">DUF1232 domain-containing protein</fullName>
    </recommendedName>
</protein>
<gene>
    <name evidence="7" type="ORF">C1O66_08465</name>
</gene>
<evidence type="ECO:0000256" key="5">
    <source>
        <dbReference type="SAM" id="Phobius"/>
    </source>
</evidence>
<dbReference type="Pfam" id="PF06803">
    <property type="entry name" value="DUF1232"/>
    <property type="match status" value="1"/>
</dbReference>
<proteinExistence type="predicted"/>
<accession>A0A2N8L1P8</accession>
<comment type="caution">
    <text evidence="7">The sequence shown here is derived from an EMBL/GenBank/DDBJ whole genome shotgun (WGS) entry which is preliminary data.</text>
</comment>
<dbReference type="InterPro" id="IPR010652">
    <property type="entry name" value="DUF1232"/>
</dbReference>
<organism evidence="7 8">
    <name type="scientific">Kinneretia aquatilis</name>
    <dbReference type="NCBI Taxonomy" id="2070761"/>
    <lineage>
        <taxon>Bacteria</taxon>
        <taxon>Pseudomonadati</taxon>
        <taxon>Pseudomonadota</taxon>
        <taxon>Betaproteobacteria</taxon>
        <taxon>Burkholderiales</taxon>
        <taxon>Sphaerotilaceae</taxon>
        <taxon>Roseateles</taxon>
    </lineage>
</organism>
<evidence type="ECO:0000313" key="7">
    <source>
        <dbReference type="EMBL" id="PND39640.1"/>
    </source>
</evidence>
<evidence type="ECO:0000256" key="1">
    <source>
        <dbReference type="ARBA" id="ARBA00004127"/>
    </source>
</evidence>
<dbReference type="EMBL" id="POSP01000003">
    <property type="protein sequence ID" value="PND39640.1"/>
    <property type="molecule type" value="Genomic_DNA"/>
</dbReference>
<evidence type="ECO:0000259" key="6">
    <source>
        <dbReference type="Pfam" id="PF06803"/>
    </source>
</evidence>
<reference evidence="7 8" key="1">
    <citation type="submission" date="2018-01" db="EMBL/GenBank/DDBJ databases">
        <title>Draft genome sequence of Paucibacter aquatile CR182 isolated from freshwater of the Nakdong River.</title>
        <authorList>
            <person name="Choi A."/>
            <person name="Chung E.J."/>
        </authorList>
    </citation>
    <scope>NUCLEOTIDE SEQUENCE [LARGE SCALE GENOMIC DNA]</scope>
    <source>
        <strain evidence="7 8">CR182</strain>
    </source>
</reference>
<evidence type="ECO:0000256" key="3">
    <source>
        <dbReference type="ARBA" id="ARBA00022989"/>
    </source>
</evidence>
<name>A0A2N8L1P8_9BURK</name>
<evidence type="ECO:0000256" key="4">
    <source>
        <dbReference type="ARBA" id="ARBA00023136"/>
    </source>
</evidence>
<keyword evidence="8" id="KW-1185">Reference proteome</keyword>
<feature type="transmembrane region" description="Helical" evidence="5">
    <location>
        <begin position="103"/>
        <end position="126"/>
    </location>
</feature>
<dbReference type="Proteomes" id="UP000235916">
    <property type="component" value="Unassembled WGS sequence"/>
</dbReference>
<feature type="domain" description="DUF1232" evidence="6">
    <location>
        <begin position="34"/>
        <end position="69"/>
    </location>
</feature>
<comment type="subcellular location">
    <subcellularLocation>
        <location evidence="1">Endomembrane system</location>
        <topology evidence="1">Multi-pass membrane protein</topology>
    </subcellularLocation>
</comment>
<dbReference type="GO" id="GO:0012505">
    <property type="term" value="C:endomembrane system"/>
    <property type="evidence" value="ECO:0007669"/>
    <property type="project" value="UniProtKB-SubCell"/>
</dbReference>
<dbReference type="RefSeq" id="WP_102769549.1">
    <property type="nucleotide sequence ID" value="NZ_POSP01000003.1"/>
</dbReference>
<dbReference type="OrthoDB" id="9804184at2"/>
<keyword evidence="4 5" id="KW-0472">Membrane</keyword>